<protein>
    <recommendedName>
        <fullName evidence="1">Calcineurin-like phosphoesterase domain-containing protein</fullName>
    </recommendedName>
</protein>
<dbReference type="AlphaFoldDB" id="A0A2B7ZLP4"/>
<dbReference type="InterPro" id="IPR004843">
    <property type="entry name" value="Calcineurin-like_PHP"/>
</dbReference>
<evidence type="ECO:0000313" key="2">
    <source>
        <dbReference type="EMBL" id="PGH34098.1"/>
    </source>
</evidence>
<dbReference type="SUPFAM" id="SSF56300">
    <property type="entry name" value="Metallo-dependent phosphatases"/>
    <property type="match status" value="1"/>
</dbReference>
<organism evidence="2 3">
    <name type="scientific">[Emmonsia] crescens</name>
    <dbReference type="NCBI Taxonomy" id="73230"/>
    <lineage>
        <taxon>Eukaryota</taxon>
        <taxon>Fungi</taxon>
        <taxon>Dikarya</taxon>
        <taxon>Ascomycota</taxon>
        <taxon>Pezizomycotina</taxon>
        <taxon>Eurotiomycetes</taxon>
        <taxon>Eurotiomycetidae</taxon>
        <taxon>Onygenales</taxon>
        <taxon>Ajellomycetaceae</taxon>
        <taxon>Emergomyces</taxon>
    </lineage>
</organism>
<sequence>MDSPKPSISSTIKTRFLILSDTHSLEFTPETEPLQHADVAIHCGDLTEGSTLEEFHSAIKLLANLNAPLKLVIAGNHDFTLDIPFFKNRVERQFKVLDPALIKRAYGDFGEARQLFDNDISTSAGIVFLEEGTHHFSLQNGASLTVYASPLTPSCGGWAFQYHSQSGHAFEIGKGVDLVMTHGPPKGILDRTLSRARAGSTHVFEAIARSRPRLHCFGHIHEGWGAKLVTWSPADKMSEIPSYSADVDEGRSVSVAKLSTLRRGLGSEPDMPETLEGKDSERCFATSHCPGDANPVEVGSQTLFVNASIKGVDEDYPLHLPWLVDIELPKAS</sequence>
<dbReference type="EMBL" id="PDND01000047">
    <property type="protein sequence ID" value="PGH34098.1"/>
    <property type="molecule type" value="Genomic_DNA"/>
</dbReference>
<dbReference type="Pfam" id="PF00149">
    <property type="entry name" value="Metallophos"/>
    <property type="match status" value="1"/>
</dbReference>
<dbReference type="InterPro" id="IPR051693">
    <property type="entry name" value="UPF0046_metallophosphoest"/>
</dbReference>
<dbReference type="PANTHER" id="PTHR12905">
    <property type="entry name" value="METALLOPHOSPHOESTERASE"/>
    <property type="match status" value="1"/>
</dbReference>
<evidence type="ECO:0000313" key="3">
    <source>
        <dbReference type="Proteomes" id="UP000226031"/>
    </source>
</evidence>
<gene>
    <name evidence="2" type="ORF">GX50_03061</name>
</gene>
<accession>A0A2B7ZLP4</accession>
<proteinExistence type="predicted"/>
<dbReference type="InterPro" id="IPR029052">
    <property type="entry name" value="Metallo-depent_PP-like"/>
</dbReference>
<dbReference type="GO" id="GO:0016787">
    <property type="term" value="F:hydrolase activity"/>
    <property type="evidence" value="ECO:0007669"/>
    <property type="project" value="InterPro"/>
</dbReference>
<dbReference type="STRING" id="73230.A0A2B7ZLP4"/>
<reference evidence="2 3" key="1">
    <citation type="submission" date="2017-10" db="EMBL/GenBank/DDBJ databases">
        <title>Comparative genomics in systemic dimorphic fungi from Ajellomycetaceae.</title>
        <authorList>
            <person name="Munoz J.F."/>
            <person name="Mcewen J.G."/>
            <person name="Clay O.K."/>
            <person name="Cuomo C.A."/>
        </authorList>
    </citation>
    <scope>NUCLEOTIDE SEQUENCE [LARGE SCALE GENOMIC DNA]</scope>
    <source>
        <strain evidence="2 3">UAMH4076</strain>
    </source>
</reference>
<feature type="domain" description="Calcineurin-like phosphoesterase" evidence="1">
    <location>
        <begin position="15"/>
        <end position="222"/>
    </location>
</feature>
<dbReference type="Gene3D" id="3.60.21.10">
    <property type="match status" value="1"/>
</dbReference>
<dbReference type="PANTHER" id="PTHR12905:SF0">
    <property type="entry name" value="CALCINEURIN-LIKE PHOSPHOESTERASE DOMAIN-CONTAINING PROTEIN"/>
    <property type="match status" value="1"/>
</dbReference>
<dbReference type="CDD" id="cd07379">
    <property type="entry name" value="MPP_239FB"/>
    <property type="match status" value="1"/>
</dbReference>
<dbReference type="Proteomes" id="UP000226031">
    <property type="component" value="Unassembled WGS sequence"/>
</dbReference>
<dbReference type="VEuPathDB" id="FungiDB:EMCG_07292"/>
<comment type="caution">
    <text evidence="2">The sequence shown here is derived from an EMBL/GenBank/DDBJ whole genome shotgun (WGS) entry which is preliminary data.</text>
</comment>
<evidence type="ECO:0000259" key="1">
    <source>
        <dbReference type="Pfam" id="PF00149"/>
    </source>
</evidence>
<keyword evidence="3" id="KW-1185">Reference proteome</keyword>
<name>A0A2B7ZLP4_9EURO</name>